<proteinExistence type="predicted"/>
<evidence type="ECO:0000313" key="3">
    <source>
        <dbReference type="Proteomes" id="UP001056535"/>
    </source>
</evidence>
<feature type="transmembrane region" description="Helical" evidence="1">
    <location>
        <begin position="167"/>
        <end position="189"/>
    </location>
</feature>
<sequence>MTILDRAATRRTDTRPADAATLVDRLRALLLAAIAGLLAVVISWVTITIPAAVAWISDERSSTSLWQTGGIGIDLWAMAHRATVEVGQTQVVLAPLLLTLVPVLACWYAVGQVVVDRPDVRGEVSDVSGWRSAWAALGAGELLAFVGGYLGSGLLLCSLAGLGQAPVVVASAVPGLLLVPLVAIGLSLWREHRRQEHPTLDLGLRWVELHTPVLLRRGLRPAIQALGILLVGSLLVVTALLVVRMGRVLTLYDALDAGVVGSTVLTIGQLFALPNVLVWALGWTTGADVAVGTVQVGWVESTAGDLPLIPMLAALPEPGTLPPGLWLAVLLPILSGAWLGYRSARAAPRLASWWTKAQIALSACVGVTLVMLLLSWLALGGMTPGLLGRVGTAPLVVAGALGLELLAGALTTLTLLHLLRSRRL</sequence>
<keyword evidence="1" id="KW-1133">Transmembrane helix</keyword>
<reference evidence="2" key="1">
    <citation type="submission" date="2022-06" db="EMBL/GenBank/DDBJ databases">
        <title>Ornithinimicrobium JY.X270.</title>
        <authorList>
            <person name="Huang Y."/>
        </authorList>
    </citation>
    <scope>NUCLEOTIDE SEQUENCE</scope>
    <source>
        <strain evidence="2">JY.X270</strain>
    </source>
</reference>
<keyword evidence="1" id="KW-0812">Transmembrane</keyword>
<feature type="transmembrane region" description="Helical" evidence="1">
    <location>
        <begin position="222"/>
        <end position="243"/>
    </location>
</feature>
<feature type="transmembrane region" description="Helical" evidence="1">
    <location>
        <begin position="130"/>
        <end position="155"/>
    </location>
</feature>
<feature type="transmembrane region" description="Helical" evidence="1">
    <location>
        <begin position="91"/>
        <end position="110"/>
    </location>
</feature>
<dbReference type="Proteomes" id="UP001056535">
    <property type="component" value="Chromosome"/>
</dbReference>
<feature type="transmembrane region" description="Helical" evidence="1">
    <location>
        <begin position="63"/>
        <end position="79"/>
    </location>
</feature>
<gene>
    <name evidence="2" type="ORF">NF557_04555</name>
</gene>
<keyword evidence="1" id="KW-0472">Membrane</keyword>
<dbReference type="RefSeq" id="WP_252622069.1">
    <property type="nucleotide sequence ID" value="NZ_CP099490.1"/>
</dbReference>
<feature type="transmembrane region" description="Helical" evidence="1">
    <location>
        <begin position="255"/>
        <end position="273"/>
    </location>
</feature>
<dbReference type="Pfam" id="PF19877">
    <property type="entry name" value="DUF6350"/>
    <property type="match status" value="1"/>
</dbReference>
<name>A0ABY4YKE9_9MICO</name>
<feature type="transmembrane region" description="Helical" evidence="1">
    <location>
        <begin position="29"/>
        <end position="57"/>
    </location>
</feature>
<dbReference type="EMBL" id="CP099490">
    <property type="protein sequence ID" value="USQ77191.1"/>
    <property type="molecule type" value="Genomic_DNA"/>
</dbReference>
<dbReference type="InterPro" id="IPR045931">
    <property type="entry name" value="DUF6350"/>
</dbReference>
<feature type="transmembrane region" description="Helical" evidence="1">
    <location>
        <begin position="397"/>
        <end position="419"/>
    </location>
</feature>
<evidence type="ECO:0000256" key="1">
    <source>
        <dbReference type="SAM" id="Phobius"/>
    </source>
</evidence>
<evidence type="ECO:0000313" key="2">
    <source>
        <dbReference type="EMBL" id="USQ77191.1"/>
    </source>
</evidence>
<keyword evidence="3" id="KW-1185">Reference proteome</keyword>
<organism evidence="2 3">
    <name type="scientific">Ornithinimicrobium cryptoxanthini</name>
    <dbReference type="NCBI Taxonomy" id="2934161"/>
    <lineage>
        <taxon>Bacteria</taxon>
        <taxon>Bacillati</taxon>
        <taxon>Actinomycetota</taxon>
        <taxon>Actinomycetes</taxon>
        <taxon>Micrococcales</taxon>
        <taxon>Ornithinimicrobiaceae</taxon>
        <taxon>Ornithinimicrobium</taxon>
    </lineage>
</organism>
<feature type="transmembrane region" description="Helical" evidence="1">
    <location>
        <begin position="324"/>
        <end position="341"/>
    </location>
</feature>
<accession>A0ABY4YKE9</accession>
<protein>
    <submittedName>
        <fullName evidence="2">DUF6350 family protein</fullName>
    </submittedName>
</protein>
<feature type="transmembrane region" description="Helical" evidence="1">
    <location>
        <begin position="353"/>
        <end position="377"/>
    </location>
</feature>